<dbReference type="Proteomes" id="UP000198281">
    <property type="component" value="Unassembled WGS sequence"/>
</dbReference>
<proteinExistence type="predicted"/>
<gene>
    <name evidence="2" type="ORF">SAMN06295912_10140</name>
</gene>
<dbReference type="Pfam" id="PF01370">
    <property type="entry name" value="Epimerase"/>
    <property type="match status" value="1"/>
</dbReference>
<dbReference type="InterPro" id="IPR001509">
    <property type="entry name" value="Epimerase_deHydtase"/>
</dbReference>
<evidence type="ECO:0000313" key="2">
    <source>
        <dbReference type="EMBL" id="SNS05130.1"/>
    </source>
</evidence>
<evidence type="ECO:0000313" key="3">
    <source>
        <dbReference type="Proteomes" id="UP000198281"/>
    </source>
</evidence>
<evidence type="ECO:0000259" key="1">
    <source>
        <dbReference type="Pfam" id="PF01370"/>
    </source>
</evidence>
<keyword evidence="3" id="KW-1185">Reference proteome</keyword>
<reference evidence="3" key="1">
    <citation type="submission" date="2017-06" db="EMBL/GenBank/DDBJ databases">
        <authorList>
            <person name="Varghese N."/>
            <person name="Submissions S."/>
        </authorList>
    </citation>
    <scope>NUCLEOTIDE SEQUENCE [LARGE SCALE GENOMIC DNA]</scope>
    <source>
        <strain evidence="3">LNB2</strain>
    </source>
</reference>
<dbReference type="SUPFAM" id="SSF51735">
    <property type="entry name" value="NAD(P)-binding Rossmann-fold domains"/>
    <property type="match status" value="1"/>
</dbReference>
<dbReference type="Gene3D" id="3.40.50.720">
    <property type="entry name" value="NAD(P)-binding Rossmann-like Domain"/>
    <property type="match status" value="1"/>
</dbReference>
<dbReference type="PANTHER" id="PTHR43245">
    <property type="entry name" value="BIFUNCTIONAL POLYMYXIN RESISTANCE PROTEIN ARNA"/>
    <property type="match status" value="1"/>
</dbReference>
<dbReference type="RefSeq" id="WP_179220650.1">
    <property type="nucleotide sequence ID" value="NZ_FZOS01000001.1"/>
</dbReference>
<dbReference type="AlphaFoldDB" id="A0A239BB70"/>
<dbReference type="InterPro" id="IPR036291">
    <property type="entry name" value="NAD(P)-bd_dom_sf"/>
</dbReference>
<feature type="domain" description="NAD-dependent epimerase/dehydratase" evidence="1">
    <location>
        <begin position="4"/>
        <end position="216"/>
    </location>
</feature>
<dbReference type="EMBL" id="FZOS01000001">
    <property type="protein sequence ID" value="SNS05130.1"/>
    <property type="molecule type" value="Genomic_DNA"/>
</dbReference>
<organism evidence="2 3">
    <name type="scientific">Edaphosphingomonas laterariae</name>
    <dbReference type="NCBI Taxonomy" id="861865"/>
    <lineage>
        <taxon>Bacteria</taxon>
        <taxon>Pseudomonadati</taxon>
        <taxon>Pseudomonadota</taxon>
        <taxon>Alphaproteobacteria</taxon>
        <taxon>Sphingomonadales</taxon>
        <taxon>Rhizorhabdaceae</taxon>
        <taxon>Edaphosphingomonas</taxon>
    </lineage>
</organism>
<sequence>MKPVLITGSSGLIGAALIRAMARAGWPAIGVDSRPAPTTTIVHHLLPGDPRIPALVAEARGVIHLAGMSRVKWGELDRARCWAENVALTATITDAAIAAPTRPWLIYASSREVYGEPATLPVSDAAPIAPLNIYGASKAAAEALVTQAARQADLATAILRFSTVYGGAEDHDDRVIPAFLNAAMAHRPLQVFGAEVMVDPTWIGDVIDAVMRQAEALTLGAVADRPVLLCGGQGITLLDLARRICALTGSTSPIEISAGRDYDAVRFHGTPLYARQWLGWQPQTSLDDGICQYARLLAPRAAAAGHG</sequence>
<name>A0A239BB70_9SPHN</name>
<dbReference type="InterPro" id="IPR050177">
    <property type="entry name" value="Lipid_A_modif_metabolic_enz"/>
</dbReference>
<accession>A0A239BB70</accession>
<protein>
    <submittedName>
        <fullName evidence="2">UDP-glucose 4-epimerase</fullName>
    </submittedName>
</protein>
<dbReference type="PANTHER" id="PTHR43245:SF13">
    <property type="entry name" value="UDP-D-APIOSE_UDP-D-XYLOSE SYNTHASE 2"/>
    <property type="match status" value="1"/>
</dbReference>